<dbReference type="AlphaFoldDB" id="A0A0L8GVX8"/>
<evidence type="ECO:0000313" key="2">
    <source>
        <dbReference type="EMBL" id="KOF81057.1"/>
    </source>
</evidence>
<name>A0A0L8GVX8_OCTBM</name>
<dbReference type="Pfam" id="PF13358">
    <property type="entry name" value="DDE_3"/>
    <property type="match status" value="1"/>
</dbReference>
<dbReference type="GO" id="GO:0003676">
    <property type="term" value="F:nucleic acid binding"/>
    <property type="evidence" value="ECO:0007669"/>
    <property type="project" value="InterPro"/>
</dbReference>
<proteinExistence type="predicted"/>
<sequence>MLKAVARKRGQEQSIGRLHAGQRPWVTANNLNCSIRTIERLRNDMNATNSMGDRPRSWQPTVTMERFRRAIESTRQTIGTRHRPIFTEKVCCRLRSCRRPARGPILTDRDRRSHLRWIQKRQNWRYQQWSLYSSLWKVDIAFLWQMSELWSGYSLEKGKRYVDGCAREKESGNAVTAARYIDVELRPHIVTYFTRHRNHVFQDDNARTHTASYRTDFLQQQNIHTLLWPARSPDFNSIEHLDKIQRRLIDTRPRFKEFISLDLGHTVITFHHVTSNMF</sequence>
<dbReference type="STRING" id="37653.A0A0L8GVX8"/>
<dbReference type="InterPro" id="IPR036397">
    <property type="entry name" value="RNaseH_sf"/>
</dbReference>
<protein>
    <recommendedName>
        <fullName evidence="1">Tc1-like transposase DDE domain-containing protein</fullName>
    </recommendedName>
</protein>
<dbReference type="EMBL" id="KQ420169">
    <property type="protein sequence ID" value="KOF81057.1"/>
    <property type="molecule type" value="Genomic_DNA"/>
</dbReference>
<evidence type="ECO:0000259" key="1">
    <source>
        <dbReference type="Pfam" id="PF13358"/>
    </source>
</evidence>
<dbReference type="InterPro" id="IPR038717">
    <property type="entry name" value="Tc1-like_DDE_dom"/>
</dbReference>
<reference evidence="2" key="1">
    <citation type="submission" date="2015-07" db="EMBL/GenBank/DDBJ databases">
        <title>MeaNS - Measles Nucleotide Surveillance Program.</title>
        <authorList>
            <person name="Tran T."/>
            <person name="Druce J."/>
        </authorList>
    </citation>
    <scope>NUCLEOTIDE SEQUENCE</scope>
    <source>
        <strain evidence="2">UCB-OBI-ISO-001</strain>
        <tissue evidence="2">Gonad</tissue>
    </source>
</reference>
<dbReference type="Gene3D" id="3.30.420.10">
    <property type="entry name" value="Ribonuclease H-like superfamily/Ribonuclease H"/>
    <property type="match status" value="1"/>
</dbReference>
<gene>
    <name evidence="2" type="ORF">OCBIM_22027052mg</name>
</gene>
<feature type="domain" description="Tc1-like transposase DDE" evidence="1">
    <location>
        <begin position="166"/>
        <end position="260"/>
    </location>
</feature>
<accession>A0A0L8GVX8</accession>
<organism evidence="2">
    <name type="scientific">Octopus bimaculoides</name>
    <name type="common">California two-spotted octopus</name>
    <dbReference type="NCBI Taxonomy" id="37653"/>
    <lineage>
        <taxon>Eukaryota</taxon>
        <taxon>Metazoa</taxon>
        <taxon>Spiralia</taxon>
        <taxon>Lophotrochozoa</taxon>
        <taxon>Mollusca</taxon>
        <taxon>Cephalopoda</taxon>
        <taxon>Coleoidea</taxon>
        <taxon>Octopodiformes</taxon>
        <taxon>Octopoda</taxon>
        <taxon>Incirrata</taxon>
        <taxon>Octopodidae</taxon>
        <taxon>Octopus</taxon>
    </lineage>
</organism>